<keyword evidence="2" id="KW-0472">Membrane</keyword>
<dbReference type="GeneID" id="71992343"/>
<dbReference type="AlphaFoldDB" id="A0A9Q8UUG1"/>
<evidence type="ECO:0000313" key="4">
    <source>
        <dbReference type="Proteomes" id="UP000756132"/>
    </source>
</evidence>
<feature type="transmembrane region" description="Helical" evidence="2">
    <location>
        <begin position="80"/>
        <end position="100"/>
    </location>
</feature>
<keyword evidence="2" id="KW-0812">Transmembrane</keyword>
<evidence type="ECO:0000313" key="3">
    <source>
        <dbReference type="EMBL" id="UJO22914.1"/>
    </source>
</evidence>
<dbReference type="OrthoDB" id="5211263at2759"/>
<dbReference type="KEGG" id="ffu:CLAFUR5_12465"/>
<organism evidence="3 4">
    <name type="scientific">Passalora fulva</name>
    <name type="common">Tomato leaf mold</name>
    <name type="synonym">Cladosporium fulvum</name>
    <dbReference type="NCBI Taxonomy" id="5499"/>
    <lineage>
        <taxon>Eukaryota</taxon>
        <taxon>Fungi</taxon>
        <taxon>Dikarya</taxon>
        <taxon>Ascomycota</taxon>
        <taxon>Pezizomycotina</taxon>
        <taxon>Dothideomycetes</taxon>
        <taxon>Dothideomycetidae</taxon>
        <taxon>Mycosphaerellales</taxon>
        <taxon>Mycosphaerellaceae</taxon>
        <taxon>Fulvia</taxon>
    </lineage>
</organism>
<gene>
    <name evidence="3" type="ORF">CLAFUR5_12465</name>
</gene>
<reference evidence="3" key="2">
    <citation type="journal article" date="2022" name="Microb. Genom.">
        <title>A chromosome-scale genome assembly of the tomato pathogen Cladosporium fulvum reveals a compartmentalized genome architecture and the presence of a dispensable chromosome.</title>
        <authorList>
            <person name="Zaccaron A.Z."/>
            <person name="Chen L.H."/>
            <person name="Samaras A."/>
            <person name="Stergiopoulos I."/>
        </authorList>
    </citation>
    <scope>NUCLEOTIDE SEQUENCE</scope>
    <source>
        <strain evidence="3">Race5_Kim</strain>
    </source>
</reference>
<keyword evidence="2" id="KW-1133">Transmembrane helix</keyword>
<feature type="region of interest" description="Disordered" evidence="1">
    <location>
        <begin position="130"/>
        <end position="160"/>
    </location>
</feature>
<dbReference type="RefSeq" id="XP_047767280.1">
    <property type="nucleotide sequence ID" value="XM_047911613.1"/>
</dbReference>
<keyword evidence="4" id="KW-1185">Reference proteome</keyword>
<evidence type="ECO:0000256" key="1">
    <source>
        <dbReference type="SAM" id="MobiDB-lite"/>
    </source>
</evidence>
<dbReference type="EMBL" id="CP090172">
    <property type="protein sequence ID" value="UJO22914.1"/>
    <property type="molecule type" value="Genomic_DNA"/>
</dbReference>
<evidence type="ECO:0000256" key="2">
    <source>
        <dbReference type="SAM" id="Phobius"/>
    </source>
</evidence>
<proteinExistence type="predicted"/>
<feature type="transmembrane region" description="Helical" evidence="2">
    <location>
        <begin position="51"/>
        <end position="74"/>
    </location>
</feature>
<dbReference type="Proteomes" id="UP000756132">
    <property type="component" value="Chromosome 10"/>
</dbReference>
<name>A0A9Q8UUG1_PASFU</name>
<feature type="transmembrane region" description="Helical" evidence="2">
    <location>
        <begin position="23"/>
        <end position="44"/>
    </location>
</feature>
<accession>A0A9Q8UUG1</accession>
<protein>
    <submittedName>
        <fullName evidence="3">Uncharacterized protein</fullName>
    </submittedName>
</protein>
<reference evidence="3" key="1">
    <citation type="submission" date="2021-12" db="EMBL/GenBank/DDBJ databases">
        <authorList>
            <person name="Zaccaron A."/>
            <person name="Stergiopoulos I."/>
        </authorList>
    </citation>
    <scope>NUCLEOTIDE SEQUENCE</scope>
    <source>
        <strain evidence="3">Race5_Kim</strain>
    </source>
</reference>
<sequence>MISRAMASTSTPPTTTHEVDESVWQGVRIVAGVWLASCCIVLYARKRLSPVVAVVLNTIATLVWAVFFILSLIGAARRRAALGFIWVIVILATCLGKLIYTSVILHRFRRSRSATRAWCLHAGHAEAGLDTNNLAGAPPNPFRDQSRDPSPAPPQQSGSGAAANYVLHGAFIQNAESKQ</sequence>